<dbReference type="InterPro" id="IPR011989">
    <property type="entry name" value="ARM-like"/>
</dbReference>
<dbReference type="AlphaFoldDB" id="A0A1U7YUB7"/>
<dbReference type="Proteomes" id="UP000189701">
    <property type="component" value="Unplaced"/>
</dbReference>
<dbReference type="Gene3D" id="1.25.10.10">
    <property type="entry name" value="Leucine-rich Repeat Variant"/>
    <property type="match status" value="1"/>
</dbReference>
<accession>A0A1U7YUB7</accession>
<keyword evidence="4" id="KW-0653">Protein transport</keyword>
<name>A0A1U7YUB7_NICSY</name>
<sequence>MSMLTSGDAEGLPVAFVGFQQNLSSIVEGLESQEEEKKMWAIQKLRILFNDESGIVVPLLDEILRGEDSFALKLEAANAVMDSIPDMMKLDDLVIDSKLVELLLKLLHFPAENVCEQAMEKLRIVALSPVGRGYVLTCMALDNLLHILTYCNILLLRKATQTISVLSRGTPKVPSVKVKPAIQALCLLVTSNDDREVLRNACWALYYLSGGIDEL</sequence>
<reference evidence="5" key="1">
    <citation type="journal article" date="2013" name="Genome Biol.">
        <title>Reference genomes and transcriptomes of Nicotiana sylvestris and Nicotiana tomentosiformis.</title>
        <authorList>
            <person name="Sierro N."/>
            <person name="Battey J.N."/>
            <person name="Ouadi S."/>
            <person name="Bovet L."/>
            <person name="Goepfert S."/>
            <person name="Bakaher N."/>
            <person name="Peitsch M.C."/>
            <person name="Ivanov N.V."/>
        </authorList>
    </citation>
    <scope>NUCLEOTIDE SEQUENCE [LARGE SCALE GENOMIC DNA]</scope>
</reference>
<keyword evidence="5" id="KW-1185">Reference proteome</keyword>
<proteinExistence type="inferred from homology"/>
<comment type="similarity">
    <text evidence="1">Belongs to the importin alpha family.</text>
</comment>
<dbReference type="RefSeq" id="XP_009802804.1">
    <property type="nucleotide sequence ID" value="XM_009804502.1"/>
</dbReference>
<dbReference type="GO" id="GO:0015031">
    <property type="term" value="P:protein transport"/>
    <property type="evidence" value="ECO:0007669"/>
    <property type="project" value="UniProtKB-KW"/>
</dbReference>
<evidence type="ECO:0000256" key="2">
    <source>
        <dbReference type="ARBA" id="ARBA00022448"/>
    </source>
</evidence>
<keyword evidence="3" id="KW-0677">Repeat</keyword>
<evidence type="ECO:0000256" key="3">
    <source>
        <dbReference type="ARBA" id="ARBA00022737"/>
    </source>
</evidence>
<evidence type="ECO:0000313" key="6">
    <source>
        <dbReference type="RefSeq" id="XP_009802804.1"/>
    </source>
</evidence>
<keyword evidence="2" id="KW-0813">Transport</keyword>
<evidence type="ECO:0000256" key="1">
    <source>
        <dbReference type="ARBA" id="ARBA00010394"/>
    </source>
</evidence>
<dbReference type="SUPFAM" id="SSF48371">
    <property type="entry name" value="ARM repeat"/>
    <property type="match status" value="1"/>
</dbReference>
<dbReference type="InterPro" id="IPR000225">
    <property type="entry name" value="Armadillo"/>
</dbReference>
<evidence type="ECO:0000313" key="5">
    <source>
        <dbReference type="Proteomes" id="UP000189701"/>
    </source>
</evidence>
<evidence type="ECO:0000256" key="4">
    <source>
        <dbReference type="ARBA" id="ARBA00022927"/>
    </source>
</evidence>
<organism evidence="5 6">
    <name type="scientific">Nicotiana sylvestris</name>
    <name type="common">Wood tobacco</name>
    <name type="synonym">South American tobacco</name>
    <dbReference type="NCBI Taxonomy" id="4096"/>
    <lineage>
        <taxon>Eukaryota</taxon>
        <taxon>Viridiplantae</taxon>
        <taxon>Streptophyta</taxon>
        <taxon>Embryophyta</taxon>
        <taxon>Tracheophyta</taxon>
        <taxon>Spermatophyta</taxon>
        <taxon>Magnoliopsida</taxon>
        <taxon>eudicotyledons</taxon>
        <taxon>Gunneridae</taxon>
        <taxon>Pentapetalae</taxon>
        <taxon>asterids</taxon>
        <taxon>lamiids</taxon>
        <taxon>Solanales</taxon>
        <taxon>Solanaceae</taxon>
        <taxon>Nicotianoideae</taxon>
        <taxon>Nicotianeae</taxon>
        <taxon>Nicotiana</taxon>
    </lineage>
</organism>
<dbReference type="InterPro" id="IPR016024">
    <property type="entry name" value="ARM-type_fold"/>
</dbReference>
<dbReference type="Pfam" id="PF00514">
    <property type="entry name" value="Arm"/>
    <property type="match status" value="1"/>
</dbReference>
<reference evidence="6" key="2">
    <citation type="submission" date="2025-08" db="UniProtKB">
        <authorList>
            <consortium name="RefSeq"/>
        </authorList>
    </citation>
    <scope>IDENTIFICATION</scope>
    <source>
        <tissue evidence="6">Leaf</tissue>
    </source>
</reference>
<dbReference type="PANTHER" id="PTHR23316">
    <property type="entry name" value="IMPORTIN ALPHA"/>
    <property type="match status" value="1"/>
</dbReference>
<protein>
    <submittedName>
        <fullName evidence="6">Importin subunit alpha-1-like isoform X3</fullName>
    </submittedName>
</protein>
<gene>
    <name evidence="6" type="primary">LOC104248271</name>
</gene>